<dbReference type="InterPro" id="IPR050879">
    <property type="entry name" value="Acyltransferase_3"/>
</dbReference>
<evidence type="ECO:0000259" key="2">
    <source>
        <dbReference type="Pfam" id="PF01757"/>
    </source>
</evidence>
<accession>A0ABR4P1J1</accession>
<name>A0ABR4P1J1_9HELO</name>
<keyword evidence="4" id="KW-1185">Reference proteome</keyword>
<protein>
    <submittedName>
        <fullName evidence="3">Acyltransferase</fullName>
    </submittedName>
</protein>
<feature type="transmembrane region" description="Helical" evidence="1">
    <location>
        <begin position="250"/>
        <end position="274"/>
    </location>
</feature>
<evidence type="ECO:0000313" key="4">
    <source>
        <dbReference type="Proteomes" id="UP001629113"/>
    </source>
</evidence>
<keyword evidence="1" id="KW-0812">Transmembrane</keyword>
<evidence type="ECO:0000313" key="3">
    <source>
        <dbReference type="EMBL" id="KAL3417155.1"/>
    </source>
</evidence>
<keyword evidence="1" id="KW-0472">Membrane</keyword>
<feature type="transmembrane region" description="Helical" evidence="1">
    <location>
        <begin position="151"/>
        <end position="172"/>
    </location>
</feature>
<dbReference type="PANTHER" id="PTHR23028">
    <property type="entry name" value="ACETYLTRANSFERASE"/>
    <property type="match status" value="1"/>
</dbReference>
<proteinExistence type="predicted"/>
<sequence>MSTLATFSQTTDSEPGLSRLGHAAKWCIDLLKPSLFSRRSSKKVTPTAYLDGLRGFAALLVYWQHHEGWARLSGPANEIFENAYGYQDRYYFAAIPGVRLLFTGGHFAVTVFFVLSGYVLSVKPLSLIYSGNLSKFNDSLASAFFRRWLRLHLPIIGTTFLYMTSWHMFGFWTSYPEHKSNYLDEFSSWYRDFWRFSFVFKLASPTNPPWLEYNVHLWSIPVEFRGSIVVYTTLFAFSRSKRNARLLSEIALIFYFLFMVDGWFCSMFLAGLLLCELDLLAQSNDLPAVFYRCRSELWKSPFFYVLFACSIYLSGVPSSKPDIETLRESPGWYYLSYLKPAAIQDSKWFYLFWAAAFLVAATRHVHLLKRFFETRFNQYLGRISFGLYLVHGPVLWILGDRLYAAVGWRRDFNNEGLTAWSDIYPLSKSGPLGLEIAFLAPHLILLPFTLWLAEITTRLFDEPSVRFAQWLYRNSIAG</sequence>
<dbReference type="PANTHER" id="PTHR23028:SF125">
    <property type="entry name" value="ACYLTRANSFERASE"/>
    <property type="match status" value="1"/>
</dbReference>
<dbReference type="Proteomes" id="UP001629113">
    <property type="component" value="Unassembled WGS sequence"/>
</dbReference>
<dbReference type="Pfam" id="PF01757">
    <property type="entry name" value="Acyl_transf_3"/>
    <property type="match status" value="1"/>
</dbReference>
<dbReference type="GO" id="GO:0016746">
    <property type="term" value="F:acyltransferase activity"/>
    <property type="evidence" value="ECO:0007669"/>
    <property type="project" value="UniProtKB-KW"/>
</dbReference>
<reference evidence="3 4" key="1">
    <citation type="submission" date="2024-06" db="EMBL/GenBank/DDBJ databases">
        <title>Complete genome of Phlyctema vagabunda strain 19-DSS-EL-015.</title>
        <authorList>
            <person name="Fiorenzani C."/>
        </authorList>
    </citation>
    <scope>NUCLEOTIDE SEQUENCE [LARGE SCALE GENOMIC DNA]</scope>
    <source>
        <strain evidence="3 4">19-DSS-EL-015</strain>
    </source>
</reference>
<feature type="transmembrane region" description="Helical" evidence="1">
    <location>
        <begin position="379"/>
        <end position="399"/>
    </location>
</feature>
<gene>
    <name evidence="3" type="ORF">PVAG01_11155</name>
</gene>
<comment type="caution">
    <text evidence="3">The sequence shown here is derived from an EMBL/GenBank/DDBJ whole genome shotgun (WGS) entry which is preliminary data.</text>
</comment>
<feature type="transmembrane region" description="Helical" evidence="1">
    <location>
        <begin position="432"/>
        <end position="453"/>
    </location>
</feature>
<organism evidence="3 4">
    <name type="scientific">Phlyctema vagabunda</name>
    <dbReference type="NCBI Taxonomy" id="108571"/>
    <lineage>
        <taxon>Eukaryota</taxon>
        <taxon>Fungi</taxon>
        <taxon>Dikarya</taxon>
        <taxon>Ascomycota</taxon>
        <taxon>Pezizomycotina</taxon>
        <taxon>Leotiomycetes</taxon>
        <taxon>Helotiales</taxon>
        <taxon>Dermateaceae</taxon>
        <taxon>Phlyctema</taxon>
    </lineage>
</organism>
<feature type="transmembrane region" description="Helical" evidence="1">
    <location>
        <begin position="107"/>
        <end position="130"/>
    </location>
</feature>
<feature type="domain" description="Acyltransferase 3" evidence="2">
    <location>
        <begin position="48"/>
        <end position="405"/>
    </location>
</feature>
<feature type="transmembrane region" description="Helical" evidence="1">
    <location>
        <begin position="215"/>
        <end position="238"/>
    </location>
</feature>
<dbReference type="EMBL" id="JBFCZG010000011">
    <property type="protein sequence ID" value="KAL3417155.1"/>
    <property type="molecule type" value="Genomic_DNA"/>
</dbReference>
<keyword evidence="1" id="KW-1133">Transmembrane helix</keyword>
<keyword evidence="3" id="KW-0808">Transferase</keyword>
<keyword evidence="3" id="KW-0012">Acyltransferase</keyword>
<feature type="transmembrane region" description="Helical" evidence="1">
    <location>
        <begin position="348"/>
        <end position="367"/>
    </location>
</feature>
<dbReference type="InterPro" id="IPR002656">
    <property type="entry name" value="Acyl_transf_3_dom"/>
</dbReference>
<evidence type="ECO:0000256" key="1">
    <source>
        <dbReference type="SAM" id="Phobius"/>
    </source>
</evidence>